<keyword evidence="2" id="KW-1185">Reference proteome</keyword>
<dbReference type="RefSeq" id="WP_114686699.1">
    <property type="nucleotide sequence ID" value="NZ_QQNB01000001.1"/>
</dbReference>
<dbReference type="EMBL" id="QQNB01000001">
    <property type="protein sequence ID" value="RDE07119.1"/>
    <property type="molecule type" value="Genomic_DNA"/>
</dbReference>
<proteinExistence type="predicted"/>
<evidence type="ECO:0000313" key="2">
    <source>
        <dbReference type="Proteomes" id="UP000253918"/>
    </source>
</evidence>
<accession>A0A369VZ88</accession>
<protein>
    <submittedName>
        <fullName evidence="1">Transposase</fullName>
    </submittedName>
</protein>
<reference evidence="1 2" key="1">
    <citation type="submission" date="2018-07" db="EMBL/GenBank/DDBJ databases">
        <title>a novel species of Sphingomonas isolated from the rhizosphere soil of Araceae plant.</title>
        <authorList>
            <person name="Zhiyong W."/>
            <person name="Qinglan Z."/>
            <person name="Zhiwei F."/>
            <person name="Ding X."/>
            <person name="Gejiao W."/>
            <person name="Shixue Z."/>
        </authorList>
    </citation>
    <scope>NUCLEOTIDE SEQUENCE [LARGE SCALE GENOMIC DNA]</scope>
    <source>
        <strain evidence="1 2">WZY 27</strain>
    </source>
</reference>
<dbReference type="SUPFAM" id="SSF51182">
    <property type="entry name" value="RmlC-like cupins"/>
    <property type="match status" value="1"/>
</dbReference>
<organism evidence="1 2">
    <name type="scientific">Sphingomonas aracearum</name>
    <dbReference type="NCBI Taxonomy" id="2283317"/>
    <lineage>
        <taxon>Bacteria</taxon>
        <taxon>Pseudomonadati</taxon>
        <taxon>Pseudomonadota</taxon>
        <taxon>Alphaproteobacteria</taxon>
        <taxon>Sphingomonadales</taxon>
        <taxon>Sphingomonadaceae</taxon>
        <taxon>Sphingomonas</taxon>
    </lineage>
</organism>
<gene>
    <name evidence="1" type="ORF">DVW87_05550</name>
</gene>
<dbReference type="Proteomes" id="UP000253918">
    <property type="component" value="Unassembled WGS sequence"/>
</dbReference>
<name>A0A369VZ88_9SPHN</name>
<evidence type="ECO:0000313" key="1">
    <source>
        <dbReference type="EMBL" id="RDE07119.1"/>
    </source>
</evidence>
<sequence length="299" mass="32282">MPLVLDGGDGGSIGLDDLVEALDANAFDVRDEASFAALAPWLARLGRNPDFLAELVVAELKERCDAQARTSTYGGQVFLLRPPNGRYLLRAAFWPARADPALRSSGPAAFFYNMPHDHNFPFLTYGYVGPGYHSDYYTYDPQAVSGVPGSPAGLRFVERARLEPGRVMLYRPGHDVHVQLPPDSFSVSLNILGQDPAQVWQDQYRFDVRRDVIAGGLTCAPSEALIALAVHAGNGRDLAEDFARSHPHPRMRATAFAALAGVDGPGVWERAAGDGHRFVSGTARAALERLAPERSGSAG</sequence>
<dbReference type="AlphaFoldDB" id="A0A369VZ88"/>
<dbReference type="OrthoDB" id="8778913at2"/>
<comment type="caution">
    <text evidence="1">The sequence shown here is derived from an EMBL/GenBank/DDBJ whole genome shotgun (WGS) entry which is preliminary data.</text>
</comment>
<dbReference type="InterPro" id="IPR011051">
    <property type="entry name" value="RmlC_Cupin_sf"/>
</dbReference>